<dbReference type="EMBL" id="KV407463">
    <property type="protein sequence ID" value="KZF20147.1"/>
    <property type="molecule type" value="Genomic_DNA"/>
</dbReference>
<protein>
    <submittedName>
        <fullName evidence="1">Uncharacterized protein</fullName>
    </submittedName>
</protein>
<sequence>MHPRLICLPTCFAGPCSGSIHVRIWNVDMDTTGGDGNAESPYQQSYSLSSARPRKGCLSIGNKHLEEFNLKHILTLLCVP</sequence>
<gene>
    <name evidence="1" type="ORF">L228DRAFT_23307</name>
</gene>
<dbReference type="Proteomes" id="UP000076632">
    <property type="component" value="Unassembled WGS sequence"/>
</dbReference>
<name>A0A165A9X2_XYLHT</name>
<dbReference type="InParanoid" id="A0A165A9X2"/>
<organism evidence="1 2">
    <name type="scientific">Xylona heveae (strain CBS 132557 / TC161)</name>
    <dbReference type="NCBI Taxonomy" id="1328760"/>
    <lineage>
        <taxon>Eukaryota</taxon>
        <taxon>Fungi</taxon>
        <taxon>Dikarya</taxon>
        <taxon>Ascomycota</taxon>
        <taxon>Pezizomycotina</taxon>
        <taxon>Xylonomycetes</taxon>
        <taxon>Xylonales</taxon>
        <taxon>Xylonaceae</taxon>
        <taxon>Xylona</taxon>
    </lineage>
</organism>
<reference evidence="1 2" key="1">
    <citation type="journal article" date="2016" name="Fungal Biol.">
        <title>The genome of Xylona heveae provides a window into fungal endophytism.</title>
        <authorList>
            <person name="Gazis R."/>
            <person name="Kuo A."/>
            <person name="Riley R."/>
            <person name="LaButti K."/>
            <person name="Lipzen A."/>
            <person name="Lin J."/>
            <person name="Amirebrahimi M."/>
            <person name="Hesse C.N."/>
            <person name="Spatafora J.W."/>
            <person name="Henrissat B."/>
            <person name="Hainaut M."/>
            <person name="Grigoriev I.V."/>
            <person name="Hibbett D.S."/>
        </authorList>
    </citation>
    <scope>NUCLEOTIDE SEQUENCE [LARGE SCALE GENOMIC DNA]</scope>
    <source>
        <strain evidence="1 2">TC161</strain>
    </source>
</reference>
<evidence type="ECO:0000313" key="2">
    <source>
        <dbReference type="Proteomes" id="UP000076632"/>
    </source>
</evidence>
<dbReference type="GeneID" id="28895755"/>
<accession>A0A165A9X2</accession>
<keyword evidence="2" id="KW-1185">Reference proteome</keyword>
<dbReference type="RefSeq" id="XP_018185702.1">
    <property type="nucleotide sequence ID" value="XM_018330618.1"/>
</dbReference>
<proteinExistence type="predicted"/>
<dbReference type="AlphaFoldDB" id="A0A165A9X2"/>
<evidence type="ECO:0000313" key="1">
    <source>
        <dbReference type="EMBL" id="KZF20147.1"/>
    </source>
</evidence>